<comment type="caution">
    <text evidence="1">The sequence shown here is derived from an EMBL/GenBank/DDBJ whole genome shotgun (WGS) entry which is preliminary data.</text>
</comment>
<keyword evidence="2" id="KW-1185">Reference proteome</keyword>
<sequence>MVRMYEPLALLPNGIGNRAGRSEIFMDYAPQLGKGTAKRYGEWVAGPASGRHERLSGCRCCRAHLRLVRP</sequence>
<reference evidence="2" key="1">
    <citation type="journal article" date="2019" name="Int. J. Syst. Evol. Microbiol.">
        <title>The Global Catalogue of Microorganisms (GCM) 10K type strain sequencing project: providing services to taxonomists for standard genome sequencing and annotation.</title>
        <authorList>
            <consortium name="The Broad Institute Genomics Platform"/>
            <consortium name="The Broad Institute Genome Sequencing Center for Infectious Disease"/>
            <person name="Wu L."/>
            <person name="Ma J."/>
        </authorList>
    </citation>
    <scope>NUCLEOTIDE SEQUENCE [LARGE SCALE GENOMIC DNA]</scope>
    <source>
        <strain evidence="2">NBRC 102122</strain>
    </source>
</reference>
<dbReference type="EMBL" id="BSOP01000050">
    <property type="protein sequence ID" value="GLR54338.1"/>
    <property type="molecule type" value="Genomic_DNA"/>
</dbReference>
<proteinExistence type="predicted"/>
<evidence type="ECO:0000313" key="1">
    <source>
        <dbReference type="EMBL" id="GLR54338.1"/>
    </source>
</evidence>
<accession>A0ABQ5ZNW3</accession>
<evidence type="ECO:0000313" key="2">
    <source>
        <dbReference type="Proteomes" id="UP001156702"/>
    </source>
</evidence>
<dbReference type="Proteomes" id="UP001156702">
    <property type="component" value="Unassembled WGS sequence"/>
</dbReference>
<gene>
    <name evidence="1" type="ORF">GCM10007923_55550</name>
</gene>
<organism evidence="1 2">
    <name type="scientific">Shinella yambaruensis</name>
    <dbReference type="NCBI Taxonomy" id="415996"/>
    <lineage>
        <taxon>Bacteria</taxon>
        <taxon>Pseudomonadati</taxon>
        <taxon>Pseudomonadota</taxon>
        <taxon>Alphaproteobacteria</taxon>
        <taxon>Hyphomicrobiales</taxon>
        <taxon>Rhizobiaceae</taxon>
        <taxon>Shinella</taxon>
    </lineage>
</organism>
<name>A0ABQ5ZNW3_9HYPH</name>
<protein>
    <submittedName>
        <fullName evidence="1">Uncharacterized protein</fullName>
    </submittedName>
</protein>